<dbReference type="Gene3D" id="1.10.357.10">
    <property type="entry name" value="Tetracycline Repressor, domain 2"/>
    <property type="match status" value="1"/>
</dbReference>
<dbReference type="AlphaFoldDB" id="A0A1H0B8R9"/>
<gene>
    <name evidence="2" type="ORF">SAMN04488137_4406</name>
</gene>
<dbReference type="InterPro" id="IPR036271">
    <property type="entry name" value="Tet_transcr_reg_TetR-rel_C_sf"/>
</dbReference>
<feature type="domain" description="BetI-type transcriptional repressor C-terminal" evidence="1">
    <location>
        <begin position="80"/>
        <end position="194"/>
    </location>
</feature>
<dbReference type="InterPro" id="IPR039538">
    <property type="entry name" value="BetI_C"/>
</dbReference>
<dbReference type="STRING" id="459525.SAMN04488137_4406"/>
<dbReference type="Pfam" id="PF13977">
    <property type="entry name" value="TetR_C_6"/>
    <property type="match status" value="1"/>
</dbReference>
<evidence type="ECO:0000259" key="1">
    <source>
        <dbReference type="Pfam" id="PF13977"/>
    </source>
</evidence>
<protein>
    <submittedName>
        <fullName evidence="2">Transcriptional regulator, TetR family</fullName>
    </submittedName>
</protein>
<evidence type="ECO:0000313" key="2">
    <source>
        <dbReference type="EMBL" id="SDN42021.1"/>
    </source>
</evidence>
<keyword evidence="3" id="KW-1185">Reference proteome</keyword>
<dbReference type="Proteomes" id="UP000199544">
    <property type="component" value="Unassembled WGS sequence"/>
</dbReference>
<sequence length="198" mass="22695">MVLASTSVRAGSPINRIIKPSREQPILHKRRWRSQPSRSCLAWSRPYFTFSGLQLLAFSMELVSDRVQERISKSTYGGPPLEAMKAVLLEVLPVDEERKLEMEVWFAFMARSLSDPALHELGTRFFHEMREGMLQITQGLKELELARPGLDAELEADRLMVFIDGLALHMILHPSHYPLDYCEEMVTGHLKSLCRTQT</sequence>
<reference evidence="3" key="1">
    <citation type="submission" date="2016-10" db="EMBL/GenBank/DDBJ databases">
        <authorList>
            <person name="Varghese N."/>
            <person name="Submissions S."/>
        </authorList>
    </citation>
    <scope>NUCLEOTIDE SEQUENCE [LARGE SCALE GENOMIC DNA]</scope>
    <source>
        <strain evidence="3">CGMCC 1.6854</strain>
    </source>
</reference>
<proteinExistence type="predicted"/>
<dbReference type="SUPFAM" id="SSF48498">
    <property type="entry name" value="Tetracyclin repressor-like, C-terminal domain"/>
    <property type="match status" value="1"/>
</dbReference>
<accession>A0A1H0B8R9</accession>
<organism evidence="2 3">
    <name type="scientific">Fictibacillus solisalsi</name>
    <dbReference type="NCBI Taxonomy" id="459525"/>
    <lineage>
        <taxon>Bacteria</taxon>
        <taxon>Bacillati</taxon>
        <taxon>Bacillota</taxon>
        <taxon>Bacilli</taxon>
        <taxon>Bacillales</taxon>
        <taxon>Fictibacillaceae</taxon>
        <taxon>Fictibacillus</taxon>
    </lineage>
</organism>
<name>A0A1H0B8R9_9BACL</name>
<dbReference type="EMBL" id="FNHW01000004">
    <property type="protein sequence ID" value="SDN42021.1"/>
    <property type="molecule type" value="Genomic_DNA"/>
</dbReference>
<evidence type="ECO:0000313" key="3">
    <source>
        <dbReference type="Proteomes" id="UP000199544"/>
    </source>
</evidence>